<protein>
    <submittedName>
        <fullName evidence="1">Uncharacterized conserved protein YecE, DUF72 family</fullName>
    </submittedName>
</protein>
<dbReference type="PANTHER" id="PTHR30348">
    <property type="entry name" value="UNCHARACTERIZED PROTEIN YECE"/>
    <property type="match status" value="1"/>
</dbReference>
<dbReference type="PANTHER" id="PTHR30348:SF4">
    <property type="entry name" value="DUF72 DOMAIN-CONTAINING PROTEIN"/>
    <property type="match status" value="1"/>
</dbReference>
<dbReference type="RefSeq" id="WP_092002822.1">
    <property type="nucleotide sequence ID" value="NZ_FMYQ01000028.1"/>
</dbReference>
<evidence type="ECO:0000313" key="2">
    <source>
        <dbReference type="Proteomes" id="UP000198908"/>
    </source>
</evidence>
<organism evidence="1 2">
    <name type="scientific">Paraburkholderia lycopersici</name>
    <dbReference type="NCBI Taxonomy" id="416944"/>
    <lineage>
        <taxon>Bacteria</taxon>
        <taxon>Pseudomonadati</taxon>
        <taxon>Pseudomonadota</taxon>
        <taxon>Betaproteobacteria</taxon>
        <taxon>Burkholderiales</taxon>
        <taxon>Burkholderiaceae</taxon>
        <taxon>Paraburkholderia</taxon>
    </lineage>
</organism>
<reference evidence="2" key="1">
    <citation type="submission" date="2016-09" db="EMBL/GenBank/DDBJ databases">
        <authorList>
            <person name="Varghese N."/>
            <person name="Submissions S."/>
        </authorList>
    </citation>
    <scope>NUCLEOTIDE SEQUENCE [LARGE SCALE GENOMIC DNA]</scope>
    <source>
        <strain evidence="2">TNe-862</strain>
    </source>
</reference>
<dbReference type="STRING" id="416944.SAMN05421548_1284"/>
<dbReference type="EMBL" id="FMYQ01000028">
    <property type="protein sequence ID" value="SDD90446.1"/>
    <property type="molecule type" value="Genomic_DNA"/>
</dbReference>
<keyword evidence="2" id="KW-1185">Reference proteome</keyword>
<dbReference type="InterPro" id="IPR036520">
    <property type="entry name" value="UPF0759_sf"/>
</dbReference>
<dbReference type="Gene3D" id="3.20.20.410">
    <property type="entry name" value="Protein of unknown function UPF0759"/>
    <property type="match status" value="1"/>
</dbReference>
<dbReference type="Proteomes" id="UP000198908">
    <property type="component" value="Unassembled WGS sequence"/>
</dbReference>
<evidence type="ECO:0000313" key="1">
    <source>
        <dbReference type="EMBL" id="SDD90446.1"/>
    </source>
</evidence>
<gene>
    <name evidence="1" type="ORF">SAMN05421548_1284</name>
</gene>
<dbReference type="SUPFAM" id="SSF117396">
    <property type="entry name" value="TM1631-like"/>
    <property type="match status" value="1"/>
</dbReference>
<dbReference type="AlphaFoldDB" id="A0A1G6YLM3"/>
<dbReference type="InterPro" id="IPR002763">
    <property type="entry name" value="DUF72"/>
</dbReference>
<dbReference type="Pfam" id="PF01904">
    <property type="entry name" value="DUF72"/>
    <property type="match status" value="1"/>
</dbReference>
<dbReference type="OrthoDB" id="9780310at2"/>
<sequence>MTAAKGAKSAQRTPPSGKVWIGISGWRYDGWRGTFYPEGWPKKRELEYASRAVQTIEINGTHYSLQSPASFRQWYAATPETFVFSVKGARYLTHVLRFRDETATIACANFFAQGLLALNDKLGPLLWQFPPTYPFDAARFERFLAVLPPDSEAALRLAKRHDGRVTVPWLEIDRCRPMRHAIEIRHSSFLVPAFVELLRRYGVALVVSDSTEPWPCIEDATADFAYVRLHGSTAKYAGAYGDDALDNWASRFKAWRAGRQAAHARLVAPERALHEPRDVYCYFDNDQKTEAPFDAQRLISRLGATR</sequence>
<proteinExistence type="predicted"/>
<name>A0A1G6YLM3_9BURK</name>
<accession>A0A1G6YLM3</accession>